<comment type="caution">
    <text evidence="2">The sequence shown here is derived from an EMBL/GenBank/DDBJ whole genome shotgun (WGS) entry which is preliminary data.</text>
</comment>
<dbReference type="Proteomes" id="UP001162156">
    <property type="component" value="Unassembled WGS sequence"/>
</dbReference>
<evidence type="ECO:0000313" key="3">
    <source>
        <dbReference type="Proteomes" id="UP001162156"/>
    </source>
</evidence>
<sequence>MYQLAALALCLNSMCDSIDKFLHYIEFIKIYLQDRYYHRKKKLSGSESPKNEKPIQNTQKPLDQDEPDVQKQANGVAKSNTENLKVDSNYNSVKETFNSEYEKPQTETLPDVKKGRAKEVKQDTDARAQTVQDY</sequence>
<name>A0AAV8YPY7_9CUCU</name>
<reference evidence="2" key="1">
    <citation type="journal article" date="2023" name="Insect Mol. Biol.">
        <title>Genome sequencing provides insights into the evolution of gene families encoding plant cell wall-degrading enzymes in longhorned beetles.</title>
        <authorList>
            <person name="Shin N.R."/>
            <person name="Okamura Y."/>
            <person name="Kirsch R."/>
            <person name="Pauchet Y."/>
        </authorList>
    </citation>
    <scope>NUCLEOTIDE SEQUENCE</scope>
    <source>
        <strain evidence="2">RBIC_L_NR</strain>
    </source>
</reference>
<feature type="region of interest" description="Disordered" evidence="1">
    <location>
        <begin position="41"/>
        <end position="134"/>
    </location>
</feature>
<gene>
    <name evidence="2" type="ORF">NQ314_007343</name>
</gene>
<dbReference type="EMBL" id="JANEYF010001958">
    <property type="protein sequence ID" value="KAJ8953733.1"/>
    <property type="molecule type" value="Genomic_DNA"/>
</dbReference>
<dbReference type="AlphaFoldDB" id="A0AAV8YPY7"/>
<accession>A0AAV8YPY7</accession>
<feature type="compositionally biased region" description="Basic and acidic residues" evidence="1">
    <location>
        <begin position="100"/>
        <end position="126"/>
    </location>
</feature>
<keyword evidence="3" id="KW-1185">Reference proteome</keyword>
<evidence type="ECO:0000256" key="1">
    <source>
        <dbReference type="SAM" id="MobiDB-lite"/>
    </source>
</evidence>
<protein>
    <submittedName>
        <fullName evidence="2">Uncharacterized protein</fullName>
    </submittedName>
</protein>
<proteinExistence type="predicted"/>
<feature type="compositionally biased region" description="Polar residues" evidence="1">
    <location>
        <begin position="71"/>
        <end position="99"/>
    </location>
</feature>
<evidence type="ECO:0000313" key="2">
    <source>
        <dbReference type="EMBL" id="KAJ8953733.1"/>
    </source>
</evidence>
<organism evidence="2 3">
    <name type="scientific">Rhamnusium bicolor</name>
    <dbReference type="NCBI Taxonomy" id="1586634"/>
    <lineage>
        <taxon>Eukaryota</taxon>
        <taxon>Metazoa</taxon>
        <taxon>Ecdysozoa</taxon>
        <taxon>Arthropoda</taxon>
        <taxon>Hexapoda</taxon>
        <taxon>Insecta</taxon>
        <taxon>Pterygota</taxon>
        <taxon>Neoptera</taxon>
        <taxon>Endopterygota</taxon>
        <taxon>Coleoptera</taxon>
        <taxon>Polyphaga</taxon>
        <taxon>Cucujiformia</taxon>
        <taxon>Chrysomeloidea</taxon>
        <taxon>Cerambycidae</taxon>
        <taxon>Lepturinae</taxon>
        <taxon>Rhagiini</taxon>
        <taxon>Rhamnusium</taxon>
    </lineage>
</organism>